<reference evidence="3" key="1">
    <citation type="journal article" date="2019" name="Int. J. Syst. Evol. Microbiol.">
        <title>The Global Catalogue of Microorganisms (GCM) 10K type strain sequencing project: providing services to taxonomists for standard genome sequencing and annotation.</title>
        <authorList>
            <consortium name="The Broad Institute Genomics Platform"/>
            <consortium name="The Broad Institute Genome Sequencing Center for Infectious Disease"/>
            <person name="Wu L."/>
            <person name="Ma J."/>
        </authorList>
    </citation>
    <scope>NUCLEOTIDE SEQUENCE [LARGE SCALE GENOMIC DNA]</scope>
    <source>
        <strain evidence="3">CCUG 61697</strain>
    </source>
</reference>
<accession>A0ABW3JCE0</accession>
<dbReference type="PROSITE" id="PS51708">
    <property type="entry name" value="CHAD"/>
    <property type="match status" value="1"/>
</dbReference>
<keyword evidence="3" id="KW-1185">Reference proteome</keyword>
<organism evidence="2 3">
    <name type="scientific">Methyloligella solikamskensis</name>
    <dbReference type="NCBI Taxonomy" id="1177756"/>
    <lineage>
        <taxon>Bacteria</taxon>
        <taxon>Pseudomonadati</taxon>
        <taxon>Pseudomonadota</taxon>
        <taxon>Alphaproteobacteria</taxon>
        <taxon>Hyphomicrobiales</taxon>
        <taxon>Hyphomicrobiaceae</taxon>
        <taxon>Methyloligella</taxon>
    </lineage>
</organism>
<proteinExistence type="predicted"/>
<name>A0ABW3JCE0_9HYPH</name>
<evidence type="ECO:0000313" key="3">
    <source>
        <dbReference type="Proteomes" id="UP001597102"/>
    </source>
</evidence>
<dbReference type="PANTHER" id="PTHR39339:SF1">
    <property type="entry name" value="CHAD DOMAIN-CONTAINING PROTEIN"/>
    <property type="match status" value="1"/>
</dbReference>
<dbReference type="Pfam" id="PF05235">
    <property type="entry name" value="CHAD"/>
    <property type="match status" value="1"/>
</dbReference>
<dbReference type="InterPro" id="IPR007899">
    <property type="entry name" value="CHAD_dom"/>
</dbReference>
<sequence>MAYTFKLGKSVEKNTRRVAKSQIEKAIAEIDDGDLNFNDTVHQVRKRCKKLRGLIRMVRPCFDDYKRENIVFRDASRELSYVRDTEATLETHDDLMEFYGSEVDGFAYAAIRGKLLERKEQAIDELPLEEKLARFRETMCDAKARANDWKIDGRGFEAIAGGIEKTYKRGRKAMAETMDDPTPEALHQWRKRVKYHWYHTRLLGDIWPEMMVPYGAAAKRLSDLLGAHHDLAVLQDIAPDLFDGNRDAMKTYLGLAQGRQALLESQTFHLGQRLFAEKPSALTKRWGAYWEAWQAGDESRHLLQAA</sequence>
<evidence type="ECO:0000313" key="2">
    <source>
        <dbReference type="EMBL" id="MFD0987949.1"/>
    </source>
</evidence>
<protein>
    <submittedName>
        <fullName evidence="2">CHAD domain-containing protein</fullName>
    </submittedName>
</protein>
<gene>
    <name evidence="2" type="ORF">ACFQ2F_12655</name>
</gene>
<dbReference type="EMBL" id="JBHTJO010000001">
    <property type="protein sequence ID" value="MFD0987949.1"/>
    <property type="molecule type" value="Genomic_DNA"/>
</dbReference>
<dbReference type="InterPro" id="IPR038186">
    <property type="entry name" value="CHAD_dom_sf"/>
</dbReference>
<feature type="domain" description="CHAD" evidence="1">
    <location>
        <begin position="8"/>
        <end position="282"/>
    </location>
</feature>
<dbReference type="PANTHER" id="PTHR39339">
    <property type="entry name" value="SLR1444 PROTEIN"/>
    <property type="match status" value="1"/>
</dbReference>
<dbReference type="RefSeq" id="WP_379090400.1">
    <property type="nucleotide sequence ID" value="NZ_JBHTJO010000001.1"/>
</dbReference>
<comment type="caution">
    <text evidence="2">The sequence shown here is derived from an EMBL/GenBank/DDBJ whole genome shotgun (WGS) entry which is preliminary data.</text>
</comment>
<dbReference type="SMART" id="SM00880">
    <property type="entry name" value="CHAD"/>
    <property type="match status" value="1"/>
</dbReference>
<dbReference type="Proteomes" id="UP001597102">
    <property type="component" value="Unassembled WGS sequence"/>
</dbReference>
<evidence type="ECO:0000259" key="1">
    <source>
        <dbReference type="PROSITE" id="PS51708"/>
    </source>
</evidence>
<dbReference type="Gene3D" id="1.40.20.10">
    <property type="entry name" value="CHAD domain"/>
    <property type="match status" value="1"/>
</dbReference>